<sequence length="217" mass="24491">MIFKELFLNGYKGVEKINDDSILKESKIRKGISSDEFKNVKHLTEIKEFLLELATELEKIINSLYLELDYKKRSGKVDPNTALKTGSKLMSEILKKFGSEIEEIEEKEIEKIEEKENDPLTLSVSPEIIAKKEKNIPLVPKLSDSPEMIGKKKIKRERGVGTPVPSPRGVQKKVKTIINITPSKSTHKKNGDQAVTSPSVPKKKKKVQFALPPETKP</sequence>
<reference evidence="1" key="1">
    <citation type="submission" date="2023-11" db="EMBL/GenBank/DDBJ databases">
        <authorList>
            <person name="Poullet M."/>
        </authorList>
    </citation>
    <scope>NUCLEOTIDE SEQUENCE</scope>
    <source>
        <strain evidence="1">E1834</strain>
    </source>
</reference>
<name>A0ACB1AHJ4_MELEN</name>
<comment type="caution">
    <text evidence="1">The sequence shown here is derived from an EMBL/GenBank/DDBJ whole genome shotgun (WGS) entry which is preliminary data.</text>
</comment>
<protein>
    <submittedName>
        <fullName evidence="1">Uncharacterized protein</fullName>
    </submittedName>
</protein>
<gene>
    <name evidence="1" type="ORF">MENTE1834_LOCUS38838</name>
</gene>
<evidence type="ECO:0000313" key="2">
    <source>
        <dbReference type="Proteomes" id="UP001497535"/>
    </source>
</evidence>
<dbReference type="EMBL" id="CAVMJV010000085">
    <property type="protein sequence ID" value="CAK5091017.1"/>
    <property type="molecule type" value="Genomic_DNA"/>
</dbReference>
<accession>A0ACB1AHJ4</accession>
<proteinExistence type="predicted"/>
<dbReference type="Proteomes" id="UP001497535">
    <property type="component" value="Unassembled WGS sequence"/>
</dbReference>
<evidence type="ECO:0000313" key="1">
    <source>
        <dbReference type="EMBL" id="CAK5091017.1"/>
    </source>
</evidence>
<keyword evidence="2" id="KW-1185">Reference proteome</keyword>
<organism evidence="1 2">
    <name type="scientific">Meloidogyne enterolobii</name>
    <name type="common">Root-knot nematode worm</name>
    <name type="synonym">Meloidogyne mayaguensis</name>
    <dbReference type="NCBI Taxonomy" id="390850"/>
    <lineage>
        <taxon>Eukaryota</taxon>
        <taxon>Metazoa</taxon>
        <taxon>Ecdysozoa</taxon>
        <taxon>Nematoda</taxon>
        <taxon>Chromadorea</taxon>
        <taxon>Rhabditida</taxon>
        <taxon>Tylenchina</taxon>
        <taxon>Tylenchomorpha</taxon>
        <taxon>Tylenchoidea</taxon>
        <taxon>Meloidogynidae</taxon>
        <taxon>Meloidogyninae</taxon>
        <taxon>Meloidogyne</taxon>
    </lineage>
</organism>